<sequence>MNFCNGEILSEKANATLNLAHEGYYVFPVPVGSKKSHKSEKLSGSKWGMTREEAQIRRDWEKWPEANIGVPCGEQNGIFVLDLDCKDGVDGVAWLRSMEARHGALPKTVRAQSPTGGLHIWFAYPDFEVRNSASALAPGVDIRGEGGMVVVPPSEKPDGSAYKWIASPHDIAIADAPEWLLTLLRDHEASRNARTHAERGADWPPITSKGIQRQIEMAARKVAMAAPGERNDTLNRQAYWLGQAVGGGWMDSAKVQDALTEAAIEAGLGLDEVAQTLESGLAAGARNPRPAAAPPEFEHGHDALARQLGAWGWNDDAKYVDKLGSWFLWDGKAWRRVEKREEFTRVRDFIAERVQDVRSYAEDIAPLLTTDADRKKMRQWAKAERARLQDAQTIAAVERLARSNKASAVVHDDFDADPSLLGTPGGVVDLRTGMLRPAQRSDMISKLTAVAPGRIVPHRWLRFLDEVFGGDPEMIEFIQRLAGYALTGETREHKLPFATGGGRNGKSVLLETWRSIWGDYGGTASASIFLNTKNPQHQAPIAAMRGKRLIVASELFAGAVWNDALVKSLTGGDTISANEMRKDPIEFKLNATIIIAGNNTPNLPAVDRAMRDRLMLIPFNVTFTDDADELGKPGFLPRDNHLTDELRKEYPAILQWAIEGAVKYYASGLKAPASVTVASADYMDEQDLVLNWIAEECERVPGEFLANEPMLARFNDWLTRQGFHTTFSQRWLTQQLKQKGLVPGKARQDYREVRGVHGLRLREHEL</sequence>
<dbReference type="InterPro" id="IPR014015">
    <property type="entry name" value="Helicase_SF3_DNA-vir"/>
</dbReference>
<gene>
    <name evidence="5" type="ORF">ACFFII_08335</name>
</gene>
<dbReference type="InterPro" id="IPR006500">
    <property type="entry name" value="Helicase_put_C_phage/plasmid"/>
</dbReference>
<organism evidence="5 6">
    <name type="scientific">Paracoccus niistensis</name>
    <dbReference type="NCBI Taxonomy" id="632935"/>
    <lineage>
        <taxon>Bacteria</taxon>
        <taxon>Pseudomonadati</taxon>
        <taxon>Pseudomonadota</taxon>
        <taxon>Alphaproteobacteria</taxon>
        <taxon>Rhodobacterales</taxon>
        <taxon>Paracoccaceae</taxon>
        <taxon>Paracoccus</taxon>
    </lineage>
</organism>
<evidence type="ECO:0000256" key="2">
    <source>
        <dbReference type="ARBA" id="ARBA00022801"/>
    </source>
</evidence>
<evidence type="ECO:0000313" key="5">
    <source>
        <dbReference type="EMBL" id="MFC0340770.1"/>
    </source>
</evidence>
<dbReference type="InterPro" id="IPR014818">
    <property type="entry name" value="Phage/plasmid_primase_P4_C"/>
</dbReference>
<dbReference type="InterPro" id="IPR051620">
    <property type="entry name" value="ORF904-like_C"/>
</dbReference>
<dbReference type="PANTHER" id="PTHR35372:SF2">
    <property type="entry name" value="SF3 HELICASE DOMAIN-CONTAINING PROTEIN"/>
    <property type="match status" value="1"/>
</dbReference>
<dbReference type="SUPFAM" id="SSF52540">
    <property type="entry name" value="P-loop containing nucleoside triphosphate hydrolases"/>
    <property type="match status" value="1"/>
</dbReference>
<evidence type="ECO:0000256" key="1">
    <source>
        <dbReference type="ARBA" id="ARBA00022741"/>
    </source>
</evidence>
<keyword evidence="6" id="KW-1185">Reference proteome</keyword>
<comment type="caution">
    <text evidence="5">The sequence shown here is derived from an EMBL/GenBank/DDBJ whole genome shotgun (WGS) entry which is preliminary data.</text>
</comment>
<accession>A0ABV6I3I0</accession>
<proteinExistence type="predicted"/>
<dbReference type="CDD" id="cd04859">
    <property type="entry name" value="Prim_Pol"/>
    <property type="match status" value="1"/>
</dbReference>
<dbReference type="EMBL" id="JBHLWE010000024">
    <property type="protein sequence ID" value="MFC0340770.1"/>
    <property type="molecule type" value="Genomic_DNA"/>
</dbReference>
<evidence type="ECO:0000259" key="4">
    <source>
        <dbReference type="PROSITE" id="PS51206"/>
    </source>
</evidence>
<dbReference type="SUPFAM" id="SSF56747">
    <property type="entry name" value="Prim-pol domain"/>
    <property type="match status" value="1"/>
</dbReference>
<dbReference type="NCBIfam" id="TIGR01613">
    <property type="entry name" value="primase_Cterm"/>
    <property type="match status" value="1"/>
</dbReference>
<dbReference type="Pfam" id="PF08706">
    <property type="entry name" value="D5_N"/>
    <property type="match status" value="1"/>
</dbReference>
<dbReference type="Pfam" id="PF09250">
    <property type="entry name" value="Prim-Pol"/>
    <property type="match status" value="1"/>
</dbReference>
<dbReference type="RefSeq" id="WP_377698430.1">
    <property type="nucleotide sequence ID" value="NZ_JBHLWE010000024.1"/>
</dbReference>
<dbReference type="InterPro" id="IPR015330">
    <property type="entry name" value="DNA_primase/pol_bifunc_N"/>
</dbReference>
<dbReference type="SMART" id="SM00943">
    <property type="entry name" value="Prim-Pol"/>
    <property type="match status" value="1"/>
</dbReference>
<protein>
    <submittedName>
        <fullName evidence="5">Phage/plasmid primase, P4 family</fullName>
    </submittedName>
</protein>
<feature type="domain" description="SF3 helicase" evidence="4">
    <location>
        <begin position="473"/>
        <end position="632"/>
    </location>
</feature>
<keyword evidence="2" id="KW-0378">Hydrolase</keyword>
<keyword evidence="3" id="KW-0067">ATP-binding</keyword>
<dbReference type="PROSITE" id="PS51206">
    <property type="entry name" value="SF3_HELICASE_1"/>
    <property type="match status" value="1"/>
</dbReference>
<keyword evidence="1" id="KW-0547">Nucleotide-binding</keyword>
<evidence type="ECO:0000256" key="3">
    <source>
        <dbReference type="ARBA" id="ARBA00022840"/>
    </source>
</evidence>
<reference evidence="5 6" key="1">
    <citation type="submission" date="2024-09" db="EMBL/GenBank/DDBJ databases">
        <authorList>
            <person name="Sun Q."/>
            <person name="Mori K."/>
        </authorList>
    </citation>
    <scope>NUCLEOTIDE SEQUENCE [LARGE SCALE GENOMIC DNA]</scope>
    <source>
        <strain evidence="5 6">KCTC 22789</strain>
    </source>
</reference>
<dbReference type="InterPro" id="IPR027417">
    <property type="entry name" value="P-loop_NTPase"/>
</dbReference>
<dbReference type="InterPro" id="IPR045455">
    <property type="entry name" value="NrS-1_pol-like_helicase"/>
</dbReference>
<dbReference type="Proteomes" id="UP001589799">
    <property type="component" value="Unassembled WGS sequence"/>
</dbReference>
<dbReference type="Pfam" id="PF19263">
    <property type="entry name" value="DUF5906"/>
    <property type="match status" value="1"/>
</dbReference>
<dbReference type="Gene3D" id="3.40.50.300">
    <property type="entry name" value="P-loop containing nucleotide triphosphate hydrolases"/>
    <property type="match status" value="1"/>
</dbReference>
<evidence type="ECO:0000313" key="6">
    <source>
        <dbReference type="Proteomes" id="UP001589799"/>
    </source>
</evidence>
<dbReference type="SMART" id="SM00885">
    <property type="entry name" value="D5_N"/>
    <property type="match status" value="1"/>
</dbReference>
<dbReference type="PANTHER" id="PTHR35372">
    <property type="entry name" value="ATP BINDING PROTEIN-RELATED"/>
    <property type="match status" value="1"/>
</dbReference>
<name>A0ABV6I3I0_9RHOB</name>